<protein>
    <submittedName>
        <fullName evidence="1">DUF4867 family protein</fullName>
    </submittedName>
</protein>
<evidence type="ECO:0000313" key="1">
    <source>
        <dbReference type="EMBL" id="MBC8530059.1"/>
    </source>
</evidence>
<accession>A0A926HMZ7</accession>
<evidence type="ECO:0000313" key="2">
    <source>
        <dbReference type="Proteomes" id="UP000654279"/>
    </source>
</evidence>
<dbReference type="AlphaFoldDB" id="A0A926HMZ7"/>
<dbReference type="Pfam" id="PF16161">
    <property type="entry name" value="DUF4867"/>
    <property type="match status" value="1"/>
</dbReference>
<dbReference type="Proteomes" id="UP000654279">
    <property type="component" value="Unassembled WGS sequence"/>
</dbReference>
<dbReference type="EMBL" id="JACRSO010000006">
    <property type="protein sequence ID" value="MBC8530059.1"/>
    <property type="molecule type" value="Genomic_DNA"/>
</dbReference>
<organism evidence="1 2">
    <name type="scientific">Luoshenia tenuis</name>
    <dbReference type="NCBI Taxonomy" id="2763654"/>
    <lineage>
        <taxon>Bacteria</taxon>
        <taxon>Bacillati</taxon>
        <taxon>Bacillota</taxon>
        <taxon>Clostridia</taxon>
        <taxon>Christensenellales</taxon>
        <taxon>Christensenellaceae</taxon>
        <taxon>Luoshenia</taxon>
    </lineage>
</organism>
<reference evidence="1" key="1">
    <citation type="submission" date="2020-08" db="EMBL/GenBank/DDBJ databases">
        <title>Genome public.</title>
        <authorList>
            <person name="Liu C."/>
            <person name="Sun Q."/>
        </authorList>
    </citation>
    <scope>NUCLEOTIDE SEQUENCE</scope>
    <source>
        <strain evidence="1">NSJ-44</strain>
    </source>
</reference>
<keyword evidence="2" id="KW-1185">Reference proteome</keyword>
<dbReference type="InterPro" id="IPR032358">
    <property type="entry name" value="DUF4867"/>
</dbReference>
<name>A0A926HMZ7_9FIRM</name>
<dbReference type="RefSeq" id="WP_147518767.1">
    <property type="nucleotide sequence ID" value="NZ_JACRSO010000006.1"/>
</dbReference>
<sequence>MSTVLEQLQALNPELNIRCVCDPAFRKYGNVHKGFNVQPLIDFLKKNIEIPADKTAYIASIPEAEESLDLYQEVSDVIYGGMPIEIGMCSGHNVMMNGMEWHKGNEVIVATSDTVLFLGCLSDIDFTGEKITYDSNKVETFFLPEGEMIELYDTCLHLAPMHAKAADGFLVSVILPRGTNLPLDKEVSGYKGEPELLKAKNKWLITHPDRNMGYMGIEGPNLQLKSL</sequence>
<gene>
    <name evidence="1" type="ORF">H8699_11520</name>
</gene>
<proteinExistence type="predicted"/>
<comment type="caution">
    <text evidence="1">The sequence shown here is derived from an EMBL/GenBank/DDBJ whole genome shotgun (WGS) entry which is preliminary data.</text>
</comment>